<keyword evidence="2" id="KW-0285">Flavoprotein</keyword>
<dbReference type="InterPro" id="IPR036188">
    <property type="entry name" value="FAD/NAD-bd_sf"/>
</dbReference>
<evidence type="ECO:0000256" key="1">
    <source>
        <dbReference type="ARBA" id="ARBA00010139"/>
    </source>
</evidence>
<dbReference type="EMBL" id="PSVT01000032">
    <property type="protein sequence ID" value="PPH74812.1"/>
    <property type="molecule type" value="Genomic_DNA"/>
</dbReference>
<dbReference type="InterPro" id="IPR051209">
    <property type="entry name" value="FAD-bind_Monooxygenase_sf"/>
</dbReference>
<proteinExistence type="inferred from homology"/>
<dbReference type="Pfam" id="PF00743">
    <property type="entry name" value="FMO-like"/>
    <property type="match status" value="1"/>
</dbReference>
<comment type="caution">
    <text evidence="5">The sequence shown here is derived from an EMBL/GenBank/DDBJ whole genome shotgun (WGS) entry which is preliminary data.</text>
</comment>
<keyword evidence="3" id="KW-0274">FAD</keyword>
<dbReference type="PANTHER" id="PTHR42877:SF4">
    <property type="entry name" value="FAD_NAD(P)-BINDING DOMAIN-CONTAINING PROTEIN-RELATED"/>
    <property type="match status" value="1"/>
</dbReference>
<evidence type="ECO:0000256" key="4">
    <source>
        <dbReference type="ARBA" id="ARBA00023002"/>
    </source>
</evidence>
<keyword evidence="4" id="KW-0560">Oxidoreductase</keyword>
<organism evidence="5 6">
    <name type="scientific">Rathayibacter rathayi</name>
    <name type="common">Corynebacterium rathayi</name>
    <dbReference type="NCBI Taxonomy" id="33887"/>
    <lineage>
        <taxon>Bacteria</taxon>
        <taxon>Bacillati</taxon>
        <taxon>Actinomycetota</taxon>
        <taxon>Actinomycetes</taxon>
        <taxon>Micrococcales</taxon>
        <taxon>Microbacteriaceae</taxon>
        <taxon>Rathayibacter</taxon>
    </lineage>
</organism>
<dbReference type="RefSeq" id="WP_097167821.1">
    <property type="nucleotide sequence ID" value="NZ_PSUQ01000033.1"/>
</dbReference>
<name>A0ABX5A988_RATRA</name>
<protein>
    <submittedName>
        <fullName evidence="5">NAD(P)/FAD-dependent oxidoreductase</fullName>
    </submittedName>
</protein>
<dbReference type="Gene3D" id="3.50.50.60">
    <property type="entry name" value="FAD/NAD(P)-binding domain"/>
    <property type="match status" value="2"/>
</dbReference>
<comment type="similarity">
    <text evidence="1">Belongs to the FAD-binding monooxygenase family.</text>
</comment>
<dbReference type="PANTHER" id="PTHR42877">
    <property type="entry name" value="L-ORNITHINE N(5)-MONOOXYGENASE-RELATED"/>
    <property type="match status" value="1"/>
</dbReference>
<reference evidence="5 6" key="1">
    <citation type="submission" date="2018-02" db="EMBL/GenBank/DDBJ databases">
        <title>Bacteriophage NCPPB3778 and a type I-E CRISPR drive the evolution of the US Biological Select Agent, Rathayibacter toxicus.</title>
        <authorList>
            <person name="Davis E.W.II."/>
            <person name="Tabima J.F."/>
            <person name="Weisberg A.J."/>
            <person name="Lopes L.D."/>
            <person name="Wiseman M.S."/>
            <person name="Wiseman M.S."/>
            <person name="Pupko T."/>
            <person name="Belcher M.S."/>
            <person name="Sechler A.J."/>
            <person name="Tancos M.A."/>
            <person name="Schroeder B.K."/>
            <person name="Murray T.D."/>
            <person name="Luster D.G."/>
            <person name="Schneider W.L."/>
            <person name="Rogers E."/>
            <person name="Andreote F.D."/>
            <person name="Grunwald N.J."/>
            <person name="Putnam M.L."/>
            <person name="Chang J.H."/>
        </authorList>
    </citation>
    <scope>NUCLEOTIDE SEQUENCE [LARGE SCALE GENOMIC DNA]</scope>
    <source>
        <strain evidence="5 6">AY1D6</strain>
    </source>
</reference>
<evidence type="ECO:0000313" key="6">
    <source>
        <dbReference type="Proteomes" id="UP000239698"/>
    </source>
</evidence>
<sequence length="498" mass="55093">MSMKPHIHVAIVGAGFSGLGAAIRLAQKDQDDFLVFERADELGGTWRDNSYPGAACDVMSLLYSFSFAPYSGWMTTFGKRDEIFAYLLRTAEQFGVRERVRFGHDLEHARWDDEAKLWHIRTSRGDWTADVLVLGTGYLSEPSMPELPGLESFEGVAVHSSRWDHSLDLKGKRVGVIGTGASAIQIIPSIQPDVASLAIYQRTPAWVAPKPDRKISALQLGLRRAVPGYQRFRRLFNKYGREIVVALLSQPNLMRKTLQRNALANLHTTIPEGPLRNALTPDYVAGCKRVLFSNTYYPALASANVDLVPVAVTGVDGLRVLAGDDVRELDVLVFATGFQAVARPIARLIEDAEGRTLAEHWALGASAHLGSTVSGFPNLFILMGPNTALGHSSQTVMIEAQLNYLLSALDAMRERGFQAFEVRREVQDRYDTMLRRRFAGTVWQDGGCASWYADDSGRNTSIWPSTTTRFERMTSKFSPSDHLLTTVSARARGLVTEG</sequence>
<dbReference type="InterPro" id="IPR020946">
    <property type="entry name" value="Flavin_mOase-like"/>
</dbReference>
<dbReference type="Proteomes" id="UP000239698">
    <property type="component" value="Unassembled WGS sequence"/>
</dbReference>
<dbReference type="SUPFAM" id="SSF51905">
    <property type="entry name" value="FAD/NAD(P)-binding domain"/>
    <property type="match status" value="2"/>
</dbReference>
<evidence type="ECO:0000256" key="2">
    <source>
        <dbReference type="ARBA" id="ARBA00022630"/>
    </source>
</evidence>
<evidence type="ECO:0000256" key="3">
    <source>
        <dbReference type="ARBA" id="ARBA00022827"/>
    </source>
</evidence>
<evidence type="ECO:0000313" key="5">
    <source>
        <dbReference type="EMBL" id="PPH74812.1"/>
    </source>
</evidence>
<keyword evidence="6" id="KW-1185">Reference proteome</keyword>
<gene>
    <name evidence="5" type="ORF">C5C40_12595</name>
</gene>
<accession>A0ABX5A988</accession>